<name>A0A5B8IDJ0_9VIRU</name>
<gene>
    <name evidence="1" type="ORF">1_231</name>
</gene>
<accession>A0A5B8IDJ0</accession>
<protein>
    <submittedName>
        <fullName evidence="1">Uncharacterized protein</fullName>
    </submittedName>
</protein>
<proteinExistence type="predicted"/>
<organism evidence="1">
    <name type="scientific">Mimiviridae sp. ChoanoV1</name>
    <dbReference type="NCBI Taxonomy" id="2596887"/>
    <lineage>
        <taxon>Viruses</taxon>
        <taxon>Varidnaviria</taxon>
        <taxon>Bamfordvirae</taxon>
        <taxon>Nucleocytoviricota</taxon>
        <taxon>Megaviricetes</taxon>
        <taxon>Imitervirales</taxon>
        <taxon>Schizomimiviridae</taxon>
    </lineage>
</organism>
<sequence length="306" mass="35826">MEKNELGSIIFKTLQNFYPNKQLPISSLEIQNILDKAKINKKNSNKDEILKIIKILKNHIELSNQKITEKVEKQEYKPIFNNLDNQHDYLDKMKDDLQNNLLKLEENKEYIIEPKIDKSLLVQNFMDTEKKEFEHLIIIDSTDKLDIDKPNNFRISLGSNNEKGTIDINFQEVISIELTDFLIKNTEGTSDIIPPYLLLEIEELGSNYKGTKPILNKVFARLYNYELLNLGSNTDYREYTCENLIKKFNPRKNLTKLSIKILNPDGTLYSFNEEDNDTNTKFPYVSMTFKITVLQKNLISNFINQN</sequence>
<dbReference type="EMBL" id="MK250085">
    <property type="protein sequence ID" value="QDY51846.1"/>
    <property type="molecule type" value="Genomic_DNA"/>
</dbReference>
<reference evidence="1" key="1">
    <citation type="submission" date="2018-11" db="EMBL/GenBank/DDBJ databases">
        <title>A distinct lineage of giant viruses engineers rhodopsin photosystems in predatory marine eukaryotes.</title>
        <authorList>
            <person name="Needham D.M."/>
            <person name="Yoshizawa S."/>
            <person name="Hosaka T."/>
            <person name="Poirier C."/>
            <person name="Choi C.-J."/>
            <person name="Hehenberger E."/>
            <person name="Irwin N.A.T."/>
            <person name="Wilken S."/>
            <person name="Yung C.-M."/>
            <person name="Bachy C."/>
            <person name="Kurihara R."/>
            <person name="Nakajima Y."/>
            <person name="Kojima K."/>
            <person name="Kimura-Someya T."/>
            <person name="Leonard G."/>
            <person name="Malmstrom R.R."/>
            <person name="Mende D."/>
            <person name="Olson D.K."/>
            <person name="Sudo Y."/>
            <person name="Sudek S."/>
            <person name="Richards T.A."/>
            <person name="DeLong E.F."/>
            <person name="Keeling P.J."/>
            <person name="Santoro A.E."/>
            <person name="Shirouzu M."/>
            <person name="Iwasaki W."/>
            <person name="Worden A.Z."/>
        </authorList>
    </citation>
    <scope>NUCLEOTIDE SEQUENCE</scope>
</reference>
<evidence type="ECO:0000313" key="1">
    <source>
        <dbReference type="EMBL" id="QDY51846.1"/>
    </source>
</evidence>